<evidence type="ECO:0000256" key="1">
    <source>
        <dbReference type="ARBA" id="ARBA00022723"/>
    </source>
</evidence>
<gene>
    <name evidence="6" type="ORF">AZI87_09410</name>
</gene>
<reference evidence="6 7" key="1">
    <citation type="submission" date="2016-03" db="EMBL/GenBank/DDBJ databases">
        <authorList>
            <person name="Ploux O."/>
        </authorList>
    </citation>
    <scope>NUCLEOTIDE SEQUENCE [LARGE SCALE GENOMIC DNA]</scope>
    <source>
        <strain evidence="6 7">EC13</strain>
    </source>
</reference>
<protein>
    <submittedName>
        <fullName evidence="6">Uncharacterized protein</fullName>
    </submittedName>
</protein>
<evidence type="ECO:0000313" key="6">
    <source>
        <dbReference type="EMBL" id="KYG69389.1"/>
    </source>
</evidence>
<dbReference type="Pfam" id="PF13378">
    <property type="entry name" value="MR_MLE_C"/>
    <property type="match status" value="1"/>
</dbReference>
<dbReference type="InterPro" id="IPR029065">
    <property type="entry name" value="Enolase_C-like"/>
</dbReference>
<dbReference type="InterPro" id="IPR029017">
    <property type="entry name" value="Enolase-like_N"/>
</dbReference>
<dbReference type="RefSeq" id="WP_063206281.1">
    <property type="nucleotide sequence ID" value="NZ_LUKD01000001.1"/>
</dbReference>
<dbReference type="InterPro" id="IPR036849">
    <property type="entry name" value="Enolase-like_C_sf"/>
</dbReference>
<evidence type="ECO:0000256" key="3">
    <source>
        <dbReference type="ARBA" id="ARBA00023239"/>
    </source>
</evidence>
<dbReference type="GO" id="GO:0046872">
    <property type="term" value="F:metal ion binding"/>
    <property type="evidence" value="ECO:0007669"/>
    <property type="project" value="UniProtKB-KW"/>
</dbReference>
<dbReference type="EMBL" id="LUKD01000001">
    <property type="protein sequence ID" value="KYG69389.1"/>
    <property type="molecule type" value="Genomic_DNA"/>
</dbReference>
<dbReference type="SUPFAM" id="SSF51604">
    <property type="entry name" value="Enolase C-terminal domain-like"/>
    <property type="match status" value="1"/>
</dbReference>
<dbReference type="PANTHER" id="PTHR48073">
    <property type="entry name" value="O-SUCCINYLBENZOATE SYNTHASE-RELATED"/>
    <property type="match status" value="1"/>
</dbReference>
<dbReference type="PANTHER" id="PTHR48073:SF2">
    <property type="entry name" value="O-SUCCINYLBENZOATE SYNTHASE"/>
    <property type="match status" value="1"/>
</dbReference>
<keyword evidence="3" id="KW-0456">Lyase</keyword>
<sequence>MIQISYSPYSLQPLQSLNAVAGAAAREGVLLKIEWADGLKGYADLHPWPELGDLTLEEQLSNLRRGKMSAQVEQCFWLARRDAQARKEGKSLFDGGEKLKNNFLLSDFTALKPGFLDELKKEGFTTLKIKVGRNLQEEAGVLTHVAAAGMKIRLDFNAVATWQIFERFMGSLPATVKPSIEYVEDPFPFDIAAWSEAKKLVKIAVDNQYDKVPWEKLQKAPFDVLVIKPAKIDVDKALAQCKQWNLKATVTSYMDHAVGIAHAAAIAMELKKQHGEMILEAGCLTHRQFKMDMFSAELNTQGPYLLKVKGRGVGFDKLLEGLPWHQLKRS</sequence>
<evidence type="ECO:0000256" key="2">
    <source>
        <dbReference type="ARBA" id="ARBA00022842"/>
    </source>
</evidence>
<evidence type="ECO:0000259" key="5">
    <source>
        <dbReference type="Pfam" id="PF22015"/>
    </source>
</evidence>
<accession>A0A162H0R6</accession>
<name>A0A162H0R6_BDEBC</name>
<feature type="domain" description="OSBS enolase-like N-terminal" evidence="5">
    <location>
        <begin position="4"/>
        <end position="85"/>
    </location>
</feature>
<dbReference type="Gene3D" id="3.20.20.120">
    <property type="entry name" value="Enolase-like C-terminal domain"/>
    <property type="match status" value="1"/>
</dbReference>
<dbReference type="Gene3D" id="3.30.390.10">
    <property type="entry name" value="Enolase-like, N-terminal domain"/>
    <property type="match status" value="1"/>
</dbReference>
<evidence type="ECO:0000259" key="4">
    <source>
        <dbReference type="Pfam" id="PF13378"/>
    </source>
</evidence>
<evidence type="ECO:0000313" key="7">
    <source>
        <dbReference type="Proteomes" id="UP000075799"/>
    </source>
</evidence>
<dbReference type="OrthoDB" id="21264at2"/>
<dbReference type="GO" id="GO:0016829">
    <property type="term" value="F:lyase activity"/>
    <property type="evidence" value="ECO:0007669"/>
    <property type="project" value="UniProtKB-KW"/>
</dbReference>
<organism evidence="6 7">
    <name type="scientific">Bdellovibrio bacteriovorus</name>
    <dbReference type="NCBI Taxonomy" id="959"/>
    <lineage>
        <taxon>Bacteria</taxon>
        <taxon>Pseudomonadati</taxon>
        <taxon>Bdellovibrionota</taxon>
        <taxon>Bdellovibrionia</taxon>
        <taxon>Bdellovibrionales</taxon>
        <taxon>Pseudobdellovibrionaceae</taxon>
        <taxon>Bdellovibrio</taxon>
    </lineage>
</organism>
<feature type="domain" description="Enolase C-terminal" evidence="4">
    <location>
        <begin position="119"/>
        <end position="314"/>
    </location>
</feature>
<dbReference type="InterPro" id="IPR041338">
    <property type="entry name" value="OSBS_N"/>
</dbReference>
<keyword evidence="2" id="KW-0460">Magnesium</keyword>
<proteinExistence type="predicted"/>
<comment type="caution">
    <text evidence="6">The sequence shown here is derived from an EMBL/GenBank/DDBJ whole genome shotgun (WGS) entry which is preliminary data.</text>
</comment>
<keyword evidence="1" id="KW-0479">Metal-binding</keyword>
<dbReference type="Pfam" id="PF22015">
    <property type="entry name" value="OSBS_N"/>
    <property type="match status" value="1"/>
</dbReference>
<dbReference type="Proteomes" id="UP000075799">
    <property type="component" value="Unassembled WGS sequence"/>
</dbReference>
<dbReference type="AlphaFoldDB" id="A0A162H0R6"/>